<dbReference type="AlphaFoldDB" id="A0A238LHU5"/>
<evidence type="ECO:0000256" key="1">
    <source>
        <dbReference type="ARBA" id="ARBA00022603"/>
    </source>
</evidence>
<keyword evidence="2 4" id="KW-0808">Transferase</keyword>
<dbReference type="GO" id="GO:0009312">
    <property type="term" value="P:oligosaccharide biosynthetic process"/>
    <property type="evidence" value="ECO:0007669"/>
    <property type="project" value="InterPro"/>
</dbReference>
<keyword evidence="1" id="KW-0489">Methyltransferase</keyword>
<keyword evidence="5" id="KW-1185">Reference proteome</keyword>
<dbReference type="EMBL" id="FXZK01000008">
    <property type="protein sequence ID" value="SMY09297.1"/>
    <property type="molecule type" value="Genomic_DNA"/>
</dbReference>
<dbReference type="GO" id="GO:0032259">
    <property type="term" value="P:methylation"/>
    <property type="evidence" value="ECO:0007669"/>
    <property type="project" value="UniProtKB-KW"/>
</dbReference>
<evidence type="ECO:0000256" key="3">
    <source>
        <dbReference type="ARBA" id="ARBA00022691"/>
    </source>
</evidence>
<dbReference type="GO" id="GO:0008757">
    <property type="term" value="F:S-adenosylmethionine-dependent methyltransferase activity"/>
    <property type="evidence" value="ECO:0007669"/>
    <property type="project" value="InterPro"/>
</dbReference>
<evidence type="ECO:0000256" key="2">
    <source>
        <dbReference type="ARBA" id="ARBA00022679"/>
    </source>
</evidence>
<dbReference type="SUPFAM" id="SSF53335">
    <property type="entry name" value="S-adenosyl-L-methionine-dependent methyltransferases"/>
    <property type="match status" value="1"/>
</dbReference>
<dbReference type="OrthoDB" id="5642573at2"/>
<dbReference type="PANTHER" id="PTHR43464">
    <property type="entry name" value="METHYLTRANSFERASE"/>
    <property type="match status" value="1"/>
</dbReference>
<dbReference type="Gene3D" id="3.40.50.150">
    <property type="entry name" value="Vaccinia Virus protein VP39"/>
    <property type="match status" value="1"/>
</dbReference>
<gene>
    <name evidence="4" type="ORF">LOM8899_03462</name>
</gene>
<evidence type="ECO:0000313" key="4">
    <source>
        <dbReference type="EMBL" id="SMY09297.1"/>
    </source>
</evidence>
<dbReference type="Pfam" id="PF05401">
    <property type="entry name" value="NodS"/>
    <property type="match status" value="1"/>
</dbReference>
<dbReference type="InterPro" id="IPR029063">
    <property type="entry name" value="SAM-dependent_MTases_sf"/>
</dbReference>
<evidence type="ECO:0000313" key="5">
    <source>
        <dbReference type="Proteomes" id="UP000201613"/>
    </source>
</evidence>
<reference evidence="4 5" key="1">
    <citation type="submission" date="2017-05" db="EMBL/GenBank/DDBJ databases">
        <authorList>
            <person name="Song R."/>
            <person name="Chenine A.L."/>
            <person name="Ruprecht R.M."/>
        </authorList>
    </citation>
    <scope>NUCLEOTIDE SEQUENCE [LARGE SCALE GENOMIC DNA]</scope>
    <source>
        <strain evidence="4 5">CECT 8899</strain>
    </source>
</reference>
<name>A0A238LHU5_9RHOB</name>
<dbReference type="CDD" id="cd02440">
    <property type="entry name" value="AdoMet_MTases"/>
    <property type="match status" value="1"/>
</dbReference>
<dbReference type="PANTHER" id="PTHR43464:SF19">
    <property type="entry name" value="UBIQUINONE BIOSYNTHESIS O-METHYLTRANSFERASE, MITOCHONDRIAL"/>
    <property type="match status" value="1"/>
</dbReference>
<dbReference type="Proteomes" id="UP000201613">
    <property type="component" value="Unassembled WGS sequence"/>
</dbReference>
<dbReference type="RefSeq" id="WP_093993486.1">
    <property type="nucleotide sequence ID" value="NZ_FXZK01000008.1"/>
</dbReference>
<dbReference type="InterPro" id="IPR008715">
    <property type="entry name" value="SAM-MeTfrase_NodS-like"/>
</dbReference>
<accession>A0A238LHU5</accession>
<protein>
    <submittedName>
        <fullName evidence="4">Mg-protoporphyrin IX methyl transferase</fullName>
    </submittedName>
</protein>
<sequence>MNPVNVLAKLWKRLMLRGSEFGGSYGKLRLLYSLEDPWDMASPREQHRFAQTLAQLQSMAPRFGSVLEFGCGEGHQSLSLIGISDRLHGVDISPAAVARAGNRCPQASFEVAALEDALTIIPDQRFDLITACEVLYYAMDIDDILGKLQSRTDRLYVSNYKPRSDKMRASFAGDGWRRLEDIRFEDTVWECFVWEAPERR</sequence>
<proteinExistence type="predicted"/>
<keyword evidence="3" id="KW-0949">S-adenosyl-L-methionine</keyword>
<organism evidence="4 5">
    <name type="scientific">Flavimaricola marinus</name>
    <dbReference type="NCBI Taxonomy" id="1819565"/>
    <lineage>
        <taxon>Bacteria</taxon>
        <taxon>Pseudomonadati</taxon>
        <taxon>Pseudomonadota</taxon>
        <taxon>Alphaproteobacteria</taxon>
        <taxon>Rhodobacterales</taxon>
        <taxon>Paracoccaceae</taxon>
        <taxon>Flavimaricola</taxon>
    </lineage>
</organism>